<evidence type="ECO:0000256" key="3">
    <source>
        <dbReference type="ARBA" id="ARBA00022723"/>
    </source>
</evidence>
<dbReference type="GO" id="GO:0160237">
    <property type="term" value="F:D-Ala-D-Ala dipeptidase activity"/>
    <property type="evidence" value="ECO:0007669"/>
    <property type="project" value="UniProtKB-EC"/>
</dbReference>
<evidence type="ECO:0000256" key="7">
    <source>
        <dbReference type="ARBA" id="ARBA00023049"/>
    </source>
</evidence>
<gene>
    <name evidence="11" type="ORF">SAMN05661044_01942</name>
</gene>
<protein>
    <recommendedName>
        <fullName evidence="9 10">D-alanyl-D-alanine dipeptidase</fullName>
        <shortName evidence="9 10">D-Ala-D-Ala dipeptidase</shortName>
        <ecNumber evidence="9 10">3.4.13.22</ecNumber>
    </recommendedName>
</protein>
<evidence type="ECO:0000256" key="9">
    <source>
        <dbReference type="HAMAP-Rule" id="MF_01924"/>
    </source>
</evidence>
<keyword evidence="7 9" id="KW-0482">Metalloprotease</keyword>
<evidence type="ECO:0000256" key="6">
    <source>
        <dbReference type="ARBA" id="ARBA00022997"/>
    </source>
</evidence>
<feature type="binding site" evidence="9">
    <location>
        <position position="165"/>
    </location>
    <ligand>
        <name>Zn(2+)</name>
        <dbReference type="ChEBI" id="CHEBI:29105"/>
        <note>catalytic</note>
    </ligand>
</feature>
<keyword evidence="2 9" id="KW-0645">Protease</keyword>
<proteinExistence type="inferred from homology"/>
<dbReference type="SUPFAM" id="SSF55166">
    <property type="entry name" value="Hedgehog/DD-peptidase"/>
    <property type="match status" value="1"/>
</dbReference>
<keyword evidence="3 9" id="KW-0479">Metal-binding</keyword>
<comment type="catalytic activity">
    <reaction evidence="1 9 10">
        <text>D-alanyl-D-alanine + H2O = 2 D-alanine</text>
        <dbReference type="Rhea" id="RHEA:20661"/>
        <dbReference type="ChEBI" id="CHEBI:15377"/>
        <dbReference type="ChEBI" id="CHEBI:57416"/>
        <dbReference type="ChEBI" id="CHEBI:57822"/>
        <dbReference type="EC" id="3.4.13.22"/>
    </reaction>
</comment>
<dbReference type="PIRSF" id="PIRSF026671">
    <property type="entry name" value="AA_dipeptidase"/>
    <property type="match status" value="1"/>
</dbReference>
<keyword evidence="12" id="KW-1185">Reference proteome</keyword>
<keyword evidence="8 10" id="KW-0961">Cell wall biogenesis/degradation</keyword>
<keyword evidence="5 9" id="KW-0862">Zinc</keyword>
<dbReference type="CDD" id="cd14817">
    <property type="entry name" value="D-Ala-D-Ala_dipeptidase_VanX"/>
    <property type="match status" value="1"/>
</dbReference>
<feature type="binding site" evidence="9">
    <location>
        <position position="172"/>
    </location>
    <ligand>
        <name>Zn(2+)</name>
        <dbReference type="ChEBI" id="CHEBI:29105"/>
        <note>catalytic</note>
    </ligand>
</feature>
<dbReference type="GO" id="GO:0008270">
    <property type="term" value="F:zinc ion binding"/>
    <property type="evidence" value="ECO:0007669"/>
    <property type="project" value="UniProtKB-UniRule"/>
</dbReference>
<dbReference type="InterPro" id="IPR009045">
    <property type="entry name" value="Zn_M74/Hedgehog-like"/>
</dbReference>
<comment type="function">
    <text evidence="9 10">Catalyzes hydrolysis of the D-alanyl-D-alanine dipeptide.</text>
</comment>
<evidence type="ECO:0000313" key="11">
    <source>
        <dbReference type="EMBL" id="SEL08657.1"/>
    </source>
</evidence>
<dbReference type="RefSeq" id="WP_202907774.1">
    <property type="nucleotide sequence ID" value="NZ_FOAF01000001.1"/>
</dbReference>
<evidence type="ECO:0000256" key="8">
    <source>
        <dbReference type="ARBA" id="ARBA00023316"/>
    </source>
</evidence>
<dbReference type="PANTHER" id="PTHR43126:SF1">
    <property type="entry name" value="D-ALANYL-D-ALANINE DIPEPTIDASE"/>
    <property type="match status" value="1"/>
</dbReference>
<dbReference type="HAMAP" id="MF_01924">
    <property type="entry name" value="A_A_dipeptidase"/>
    <property type="match status" value="1"/>
</dbReference>
<comment type="similarity">
    <text evidence="9 10">Belongs to the peptidase M15D family.</text>
</comment>
<evidence type="ECO:0000256" key="4">
    <source>
        <dbReference type="ARBA" id="ARBA00022801"/>
    </source>
</evidence>
<name>A0A1H7MDG4_OLID1</name>
<organism evidence="11 12">
    <name type="scientific">Olivibacter domesticus</name>
    <name type="common">Pseudosphingobacterium domesticum</name>
    <dbReference type="NCBI Taxonomy" id="407022"/>
    <lineage>
        <taxon>Bacteria</taxon>
        <taxon>Pseudomonadati</taxon>
        <taxon>Bacteroidota</taxon>
        <taxon>Sphingobacteriia</taxon>
        <taxon>Sphingobacteriales</taxon>
        <taxon>Sphingobacteriaceae</taxon>
        <taxon>Olivibacter</taxon>
    </lineage>
</organism>
<dbReference type="GO" id="GO:0071555">
    <property type="term" value="P:cell wall organization"/>
    <property type="evidence" value="ECO:0007669"/>
    <property type="project" value="UniProtKB-KW"/>
</dbReference>
<dbReference type="Pfam" id="PF01427">
    <property type="entry name" value="Peptidase_M15"/>
    <property type="match status" value="1"/>
</dbReference>
<dbReference type="GO" id="GO:0008237">
    <property type="term" value="F:metallopeptidase activity"/>
    <property type="evidence" value="ECO:0007669"/>
    <property type="project" value="UniProtKB-KW"/>
</dbReference>
<sequence>MMPFLNIRFSFIHRLTFAFNKKLKYSWIALFPLFFLDCSPKRHPKLTTSPLSNFVHIEQVIPDVLYEIRYAGRHNFIGRPIDGYKKSTAMLSVPAADSLKKVQCYLKKRGYRIKIFDAYRPQRAVNHFIQWAKVSDDTLMKREFYPQIDKRDLFKLGYIAARSGHTRGSTVDLTIVDINTGREIDMGSPFDFFGNISHHGSRQINAEQQAHRLLLKEAMLQFGFKALPEEWWHYTLVEEPYPTTYFNFEVK</sequence>
<evidence type="ECO:0000256" key="1">
    <source>
        <dbReference type="ARBA" id="ARBA00001362"/>
    </source>
</evidence>
<accession>A0A1H7MDG4</accession>
<dbReference type="EC" id="3.4.13.22" evidence="9 10"/>
<keyword evidence="6 9" id="KW-0224">Dipeptidase</keyword>
<dbReference type="Gene3D" id="3.30.1380.10">
    <property type="match status" value="1"/>
</dbReference>
<evidence type="ECO:0000256" key="5">
    <source>
        <dbReference type="ARBA" id="ARBA00022833"/>
    </source>
</evidence>
<comment type="cofactor">
    <cofactor evidence="9">
        <name>Zn(2+)</name>
        <dbReference type="ChEBI" id="CHEBI:29105"/>
    </cofactor>
    <text evidence="9">Binds 1 zinc ion per subunit.</text>
</comment>
<dbReference type="AlphaFoldDB" id="A0A1H7MDG4"/>
<feature type="active site" description="Proton donor/acceptor" evidence="9">
    <location>
        <position position="230"/>
    </location>
</feature>
<evidence type="ECO:0000313" key="12">
    <source>
        <dbReference type="Proteomes" id="UP000199421"/>
    </source>
</evidence>
<dbReference type="STRING" id="407022.SAMN05661044_01942"/>
<reference evidence="12" key="1">
    <citation type="submission" date="2016-10" db="EMBL/GenBank/DDBJ databases">
        <authorList>
            <person name="Varghese N."/>
            <person name="Submissions S."/>
        </authorList>
    </citation>
    <scope>NUCLEOTIDE SEQUENCE [LARGE SCALE GENOMIC DNA]</scope>
    <source>
        <strain evidence="12">DSM 18733</strain>
    </source>
</reference>
<dbReference type="GO" id="GO:0006508">
    <property type="term" value="P:proteolysis"/>
    <property type="evidence" value="ECO:0007669"/>
    <property type="project" value="UniProtKB-KW"/>
</dbReference>
<dbReference type="Proteomes" id="UP000199421">
    <property type="component" value="Unassembled WGS sequence"/>
</dbReference>
<dbReference type="InterPro" id="IPR000755">
    <property type="entry name" value="A_A_dipeptidase"/>
</dbReference>
<dbReference type="EMBL" id="FOAF01000001">
    <property type="protein sequence ID" value="SEL08657.1"/>
    <property type="molecule type" value="Genomic_DNA"/>
</dbReference>
<dbReference type="PANTHER" id="PTHR43126">
    <property type="entry name" value="D-ALANYL-D-ALANINE DIPEPTIDASE"/>
    <property type="match status" value="1"/>
</dbReference>
<evidence type="ECO:0000256" key="10">
    <source>
        <dbReference type="PIRNR" id="PIRNR026671"/>
    </source>
</evidence>
<feature type="site" description="Transition state stabilizer" evidence="9">
    <location>
        <position position="120"/>
    </location>
</feature>
<feature type="binding site" evidence="9">
    <location>
        <position position="233"/>
    </location>
    <ligand>
        <name>Zn(2+)</name>
        <dbReference type="ChEBI" id="CHEBI:29105"/>
        <note>catalytic</note>
    </ligand>
</feature>
<evidence type="ECO:0000256" key="2">
    <source>
        <dbReference type="ARBA" id="ARBA00022670"/>
    </source>
</evidence>
<keyword evidence="4 9" id="KW-0378">Hydrolase</keyword>